<evidence type="ECO:0000256" key="1">
    <source>
        <dbReference type="ARBA" id="ARBA00004141"/>
    </source>
</evidence>
<feature type="transmembrane region" description="Helical" evidence="7">
    <location>
        <begin position="235"/>
        <end position="254"/>
    </location>
</feature>
<feature type="transmembrane region" description="Helical" evidence="7">
    <location>
        <begin position="296"/>
        <end position="317"/>
    </location>
</feature>
<name>A0A3S3PB76_9ACAR</name>
<keyword evidence="4 7" id="KW-0472">Membrane</keyword>
<dbReference type="GO" id="GO:0016020">
    <property type="term" value="C:membrane"/>
    <property type="evidence" value="ECO:0007669"/>
    <property type="project" value="UniProtKB-SubCell"/>
</dbReference>
<evidence type="ECO:0000256" key="7">
    <source>
        <dbReference type="SAM" id="Phobius"/>
    </source>
</evidence>
<dbReference type="AlphaFoldDB" id="A0A3S3PB76"/>
<feature type="transmembrane region" description="Helical" evidence="7">
    <location>
        <begin position="441"/>
        <end position="457"/>
    </location>
</feature>
<feature type="transmembrane region" description="Helical" evidence="7">
    <location>
        <begin position="12"/>
        <end position="30"/>
    </location>
</feature>
<feature type="transmembrane region" description="Helical" evidence="7">
    <location>
        <begin position="69"/>
        <end position="92"/>
    </location>
</feature>
<evidence type="ECO:0000256" key="5">
    <source>
        <dbReference type="ARBA" id="ARBA00023180"/>
    </source>
</evidence>
<comment type="caution">
    <text evidence="9">The sequence shown here is derived from an EMBL/GenBank/DDBJ whole genome shotgun (WGS) entry which is preliminary data.</text>
</comment>
<keyword evidence="3 7" id="KW-1133">Transmembrane helix</keyword>
<feature type="transmembrane region" description="Helical" evidence="7">
    <location>
        <begin position="329"/>
        <end position="356"/>
    </location>
</feature>
<gene>
    <name evidence="9" type="ORF">B4U79_07584</name>
</gene>
<feature type="transmembrane region" description="Helical" evidence="7">
    <location>
        <begin position="521"/>
        <end position="543"/>
    </location>
</feature>
<feature type="transmembrane region" description="Helical" evidence="7">
    <location>
        <begin position="266"/>
        <end position="284"/>
    </location>
</feature>
<reference evidence="9 10" key="1">
    <citation type="journal article" date="2018" name="Gigascience">
        <title>Genomes of trombidid mites reveal novel predicted allergens and laterally-transferred genes associated with secondary metabolism.</title>
        <authorList>
            <person name="Dong X."/>
            <person name="Chaisiri K."/>
            <person name="Xia D."/>
            <person name="Armstrong S.D."/>
            <person name="Fang Y."/>
            <person name="Donnelly M.J."/>
            <person name="Kadowaki T."/>
            <person name="McGarry J.W."/>
            <person name="Darby A.C."/>
            <person name="Makepeace B.L."/>
        </authorList>
    </citation>
    <scope>NUCLEOTIDE SEQUENCE [LARGE SCALE GENOMIC DNA]</scope>
    <source>
        <strain evidence="9">UoL-WK</strain>
    </source>
</reference>
<dbReference type="EMBL" id="NCKU01002699">
    <property type="protein sequence ID" value="RWS08992.1"/>
    <property type="molecule type" value="Genomic_DNA"/>
</dbReference>
<keyword evidence="10" id="KW-1185">Reference proteome</keyword>
<evidence type="ECO:0000256" key="4">
    <source>
        <dbReference type="ARBA" id="ARBA00023136"/>
    </source>
</evidence>
<proteinExistence type="inferred from homology"/>
<feature type="transmembrane region" description="Helical" evidence="7">
    <location>
        <begin position="172"/>
        <end position="194"/>
    </location>
</feature>
<feature type="transmembrane region" description="Helical" evidence="7">
    <location>
        <begin position="463"/>
        <end position="486"/>
    </location>
</feature>
<organism evidence="9 10">
    <name type="scientific">Dinothrombium tinctorium</name>
    <dbReference type="NCBI Taxonomy" id="1965070"/>
    <lineage>
        <taxon>Eukaryota</taxon>
        <taxon>Metazoa</taxon>
        <taxon>Ecdysozoa</taxon>
        <taxon>Arthropoda</taxon>
        <taxon>Chelicerata</taxon>
        <taxon>Arachnida</taxon>
        <taxon>Acari</taxon>
        <taxon>Acariformes</taxon>
        <taxon>Trombidiformes</taxon>
        <taxon>Prostigmata</taxon>
        <taxon>Anystina</taxon>
        <taxon>Parasitengona</taxon>
        <taxon>Trombidioidea</taxon>
        <taxon>Trombidiidae</taxon>
        <taxon>Dinothrombium</taxon>
    </lineage>
</organism>
<feature type="domain" description="Amino acid transporter transmembrane" evidence="8">
    <location>
        <begin position="157"/>
        <end position="491"/>
    </location>
</feature>
<feature type="transmembrane region" description="Helical" evidence="7">
    <location>
        <begin position="37"/>
        <end position="63"/>
    </location>
</feature>
<evidence type="ECO:0000313" key="10">
    <source>
        <dbReference type="Proteomes" id="UP000285301"/>
    </source>
</evidence>
<keyword evidence="2 7" id="KW-0812">Transmembrane</keyword>
<protein>
    <submittedName>
        <fullName evidence="9">Transmembrane protein 104-like isoform X2</fullName>
    </submittedName>
</protein>
<evidence type="ECO:0000256" key="6">
    <source>
        <dbReference type="ARBA" id="ARBA00038166"/>
    </source>
</evidence>
<comment type="subcellular location">
    <subcellularLocation>
        <location evidence="1">Membrane</location>
        <topology evidence="1">Multi-pass membrane protein</topology>
    </subcellularLocation>
</comment>
<dbReference type="InterPro" id="IPR013057">
    <property type="entry name" value="AA_transpt_TM"/>
</dbReference>
<evidence type="ECO:0000256" key="3">
    <source>
        <dbReference type="ARBA" id="ARBA00022989"/>
    </source>
</evidence>
<evidence type="ECO:0000259" key="8">
    <source>
        <dbReference type="Pfam" id="PF01490"/>
    </source>
</evidence>
<sequence length="547" mass="62616">MSIIREETYRPFTGFIYVFNLIVGTGALTMPRGFSDAGWLLSLIIMCLTVVMMFVAMNLYYFYKYTQRAFFLSSFVTVTFVVECMSIANAIVKSKSRSASSISLSTTVDCAEDVSDTNSHSENIIPEDEKIPLIDDTDGGKCQKRLKSLTSAFDITERIEFGRMAHIFLPKWAIKFFYISLALYLYGDLAIYAAAISKSLRNMTCNYKQDLCNVTLDSNDQCWTIFPSITRGQAYHLYLTIVLFTLGPLAFFNVQKTKYLQMLTSLFRWIAFLSMITLSVISLAEGRNKGRPSVAKFAGIPSLFGICVYSFMCHHSLPSLITPISNKKNLFLLLISDYGVILLFYCLLSFTGIYTFRHVQDMYTLNFERCSEDSSIIPQNVFLQYFLPLFPVFTLSTNFPIIGITLCNNLKTLFLPNDSTNLIQQRFLATHPTRSFIIERLLFPSLAVIPPVLVAFTTENLEILVGFVGSYAGAAVQYIIPALLMYHSRKTLSNLYTNDDYFFGAEAEYRLRYQSPFRHRYWLYFVLIWSFICILFVTINHIIDWTK</sequence>
<comment type="similarity">
    <text evidence="6">Belongs to the TMEM104 family.</text>
</comment>
<evidence type="ECO:0000256" key="2">
    <source>
        <dbReference type="ARBA" id="ARBA00022692"/>
    </source>
</evidence>
<dbReference type="PANTHER" id="PTHR16189:SF0">
    <property type="entry name" value="TRANSMEMBRANE PROTEIN 104"/>
    <property type="match status" value="1"/>
</dbReference>
<dbReference type="PANTHER" id="PTHR16189">
    <property type="entry name" value="TRANSMEMBRANE PROTEIN 104-RELATED"/>
    <property type="match status" value="1"/>
</dbReference>
<dbReference type="Pfam" id="PF01490">
    <property type="entry name" value="Aa_trans"/>
    <property type="match status" value="1"/>
</dbReference>
<evidence type="ECO:0000313" key="9">
    <source>
        <dbReference type="EMBL" id="RWS08992.1"/>
    </source>
</evidence>
<dbReference type="Proteomes" id="UP000285301">
    <property type="component" value="Unassembled WGS sequence"/>
</dbReference>
<accession>A0A3S3PB76</accession>
<dbReference type="OrthoDB" id="294541at2759"/>
<keyword evidence="5" id="KW-0325">Glycoprotein</keyword>